<evidence type="ECO:0000313" key="2">
    <source>
        <dbReference type="EMBL" id="ANX14009.1"/>
    </source>
</evidence>
<dbReference type="Pfam" id="PF01575">
    <property type="entry name" value="MaoC_dehydratas"/>
    <property type="match status" value="1"/>
</dbReference>
<sequence length="133" mass="14936">MLADSIKAGDVLKPFHIEVTEQMVRKYGEVSGDFNPIHFEDRAAKEKGFPAKIIHGMLSMAITSNIVEPYLQKGYWVKSYEMKFKAPVFVGETVTIEGTISALEKESVTIDIRVSSPTYPQVAKSEILLHVYK</sequence>
<feature type="domain" description="MaoC-like" evidence="1">
    <location>
        <begin position="16"/>
        <end position="102"/>
    </location>
</feature>
<dbReference type="KEGG" id="far:ABE41_018510"/>
<accession>A0A1B1Z9F1</accession>
<dbReference type="InterPro" id="IPR003965">
    <property type="entry name" value="Fatty_acid_synthase"/>
</dbReference>
<reference evidence="2 3" key="1">
    <citation type="submission" date="2016-08" db="EMBL/GenBank/DDBJ databases">
        <title>Complete genome sequence of Fictibacillus arsenicus G25-54, a strain with toxicity to nematodes and a potential arsenic-resistance activity.</title>
        <authorList>
            <person name="Zheng Z."/>
        </authorList>
    </citation>
    <scope>NUCLEOTIDE SEQUENCE [LARGE SCALE GENOMIC DNA]</scope>
    <source>
        <strain evidence="2 3">G25-54</strain>
    </source>
</reference>
<dbReference type="Gene3D" id="3.10.129.10">
    <property type="entry name" value="Hotdog Thioesterase"/>
    <property type="match status" value="1"/>
</dbReference>
<evidence type="ECO:0000313" key="3">
    <source>
        <dbReference type="Proteomes" id="UP000077412"/>
    </source>
</evidence>
<dbReference type="AlphaFoldDB" id="A0A1B1Z9F1"/>
<name>A0A1B1Z9F1_9BACL</name>
<dbReference type="GO" id="GO:0004312">
    <property type="term" value="F:fatty acid synthase activity"/>
    <property type="evidence" value="ECO:0007669"/>
    <property type="project" value="InterPro"/>
</dbReference>
<dbReference type="SUPFAM" id="SSF54637">
    <property type="entry name" value="Thioesterase/thiol ester dehydrase-isomerase"/>
    <property type="match status" value="1"/>
</dbReference>
<dbReference type="InterPro" id="IPR029069">
    <property type="entry name" value="HotDog_dom_sf"/>
</dbReference>
<dbReference type="GO" id="GO:0005835">
    <property type="term" value="C:fatty acid synthase complex"/>
    <property type="evidence" value="ECO:0007669"/>
    <property type="project" value="InterPro"/>
</dbReference>
<dbReference type="STRING" id="255247.ABE41_018510"/>
<organism evidence="2 3">
    <name type="scientific">Fictibacillus arsenicus</name>
    <dbReference type="NCBI Taxonomy" id="255247"/>
    <lineage>
        <taxon>Bacteria</taxon>
        <taxon>Bacillati</taxon>
        <taxon>Bacillota</taxon>
        <taxon>Bacilli</taxon>
        <taxon>Bacillales</taxon>
        <taxon>Fictibacillaceae</taxon>
        <taxon>Fictibacillus</taxon>
    </lineage>
</organism>
<proteinExistence type="predicted"/>
<dbReference type="PANTHER" id="PTHR43841">
    <property type="entry name" value="3-HYDROXYACYL-THIOESTER DEHYDRATASE HTDX-RELATED"/>
    <property type="match status" value="1"/>
</dbReference>
<protein>
    <recommendedName>
        <fullName evidence="1">MaoC-like domain-containing protein</fullName>
    </recommendedName>
</protein>
<dbReference type="Proteomes" id="UP000077412">
    <property type="component" value="Chromosome"/>
</dbReference>
<dbReference type="GO" id="GO:0006633">
    <property type="term" value="P:fatty acid biosynthetic process"/>
    <property type="evidence" value="ECO:0007669"/>
    <property type="project" value="InterPro"/>
</dbReference>
<evidence type="ECO:0000259" key="1">
    <source>
        <dbReference type="Pfam" id="PF01575"/>
    </source>
</evidence>
<dbReference type="OrthoDB" id="9801625at2"/>
<gene>
    <name evidence="2" type="ORF">ABE41_018510</name>
</gene>
<keyword evidence="3" id="KW-1185">Reference proteome</keyword>
<dbReference type="InterPro" id="IPR002539">
    <property type="entry name" value="MaoC-like_dom"/>
</dbReference>
<dbReference type="PRINTS" id="PR01483">
    <property type="entry name" value="FASYNTHASE"/>
</dbReference>
<dbReference type="PANTHER" id="PTHR43841:SF3">
    <property type="entry name" value="(3R)-HYDROXYACYL-ACP DEHYDRATASE SUBUNIT HADB"/>
    <property type="match status" value="1"/>
</dbReference>
<dbReference type="RefSeq" id="WP_066293597.1">
    <property type="nucleotide sequence ID" value="NZ_CP016761.1"/>
</dbReference>
<dbReference type="EMBL" id="CP016761">
    <property type="protein sequence ID" value="ANX14009.1"/>
    <property type="molecule type" value="Genomic_DNA"/>
</dbReference>